<gene>
    <name evidence="10" type="ORF">GTS_12430</name>
</gene>
<dbReference type="GO" id="GO:0070179">
    <property type="term" value="P:D-serine biosynthetic process"/>
    <property type="evidence" value="ECO:0007669"/>
    <property type="project" value="TreeGrafter"/>
</dbReference>
<dbReference type="GO" id="GO:0030170">
    <property type="term" value="F:pyridoxal phosphate binding"/>
    <property type="evidence" value="ECO:0007669"/>
    <property type="project" value="TreeGrafter"/>
</dbReference>
<keyword evidence="11" id="KW-1185">Reference proteome</keyword>
<dbReference type="Gene3D" id="3.40.50.1100">
    <property type="match status" value="2"/>
</dbReference>
<evidence type="ECO:0000256" key="6">
    <source>
        <dbReference type="ARBA" id="ARBA00023239"/>
    </source>
</evidence>
<comment type="catalytic activity">
    <reaction evidence="1">
        <text>L-threonine = 2-oxobutanoate + NH4(+)</text>
        <dbReference type="Rhea" id="RHEA:22108"/>
        <dbReference type="ChEBI" id="CHEBI:16763"/>
        <dbReference type="ChEBI" id="CHEBI:28938"/>
        <dbReference type="ChEBI" id="CHEBI:57926"/>
        <dbReference type="EC" id="4.3.1.19"/>
    </reaction>
</comment>
<dbReference type="GO" id="GO:0018114">
    <property type="term" value="F:threonine racemase activity"/>
    <property type="evidence" value="ECO:0007669"/>
    <property type="project" value="TreeGrafter"/>
</dbReference>
<dbReference type="GO" id="GO:0030378">
    <property type="term" value="F:serine racemase activity"/>
    <property type="evidence" value="ECO:0007669"/>
    <property type="project" value="TreeGrafter"/>
</dbReference>
<evidence type="ECO:0000256" key="3">
    <source>
        <dbReference type="ARBA" id="ARBA00010869"/>
    </source>
</evidence>
<dbReference type="InterPro" id="IPR036052">
    <property type="entry name" value="TrpB-like_PALP_sf"/>
</dbReference>
<proteinExistence type="inferred from homology"/>
<dbReference type="EMBL" id="BJFL01000004">
    <property type="protein sequence ID" value="GDY29610.1"/>
    <property type="molecule type" value="Genomic_DNA"/>
</dbReference>
<evidence type="ECO:0000256" key="5">
    <source>
        <dbReference type="ARBA" id="ARBA00022898"/>
    </source>
</evidence>
<dbReference type="GO" id="GO:0003941">
    <property type="term" value="F:L-serine ammonia-lyase activity"/>
    <property type="evidence" value="ECO:0007669"/>
    <property type="project" value="TreeGrafter"/>
</dbReference>
<dbReference type="Pfam" id="PF00291">
    <property type="entry name" value="PALP"/>
    <property type="match status" value="1"/>
</dbReference>
<reference evidence="11" key="1">
    <citation type="submission" date="2019-04" db="EMBL/GenBank/DDBJ databases">
        <title>Draft genome sequence of Pseudonocardiaceae bacterium SL3-2-4.</title>
        <authorList>
            <person name="Ningsih F."/>
            <person name="Yokota A."/>
            <person name="Sakai Y."/>
            <person name="Nanatani K."/>
            <person name="Yabe S."/>
            <person name="Oetari A."/>
            <person name="Sjamsuridzal W."/>
        </authorList>
    </citation>
    <scope>NUCLEOTIDE SEQUENCE [LARGE SCALE GENOMIC DNA]</scope>
    <source>
        <strain evidence="11">SL3-2-4</strain>
    </source>
</reference>
<dbReference type="PANTHER" id="PTHR43050">
    <property type="entry name" value="SERINE / THREONINE RACEMASE FAMILY MEMBER"/>
    <property type="match status" value="1"/>
</dbReference>
<feature type="domain" description="Tryptophan synthase beta chain-like PALP" evidence="9">
    <location>
        <begin position="2"/>
        <end position="260"/>
    </location>
</feature>
<dbReference type="EC" id="4.3.1.19" evidence="4"/>
<comment type="cofactor">
    <cofactor evidence="2">
        <name>pyridoxal 5'-phosphate</name>
        <dbReference type="ChEBI" id="CHEBI:597326"/>
    </cofactor>
</comment>
<dbReference type="GO" id="GO:0005524">
    <property type="term" value="F:ATP binding"/>
    <property type="evidence" value="ECO:0007669"/>
    <property type="project" value="TreeGrafter"/>
</dbReference>
<dbReference type="InterPro" id="IPR001926">
    <property type="entry name" value="TrpB-like_PALP"/>
</dbReference>
<accession>A0A4D4J3C7</accession>
<evidence type="ECO:0000256" key="8">
    <source>
        <dbReference type="ARBA" id="ARBA00031427"/>
    </source>
</evidence>
<protein>
    <recommendedName>
        <fullName evidence="4">threonine ammonia-lyase</fullName>
        <ecNumber evidence="4">4.3.1.19</ecNumber>
    </recommendedName>
    <alternativeName>
        <fullName evidence="8">Threonine deaminase</fullName>
    </alternativeName>
</protein>
<dbReference type="CDD" id="cd01562">
    <property type="entry name" value="Thr-dehyd"/>
    <property type="match status" value="1"/>
</dbReference>
<name>A0A4D4J3C7_9PSEU</name>
<dbReference type="GO" id="GO:0000287">
    <property type="term" value="F:magnesium ion binding"/>
    <property type="evidence" value="ECO:0007669"/>
    <property type="project" value="TreeGrafter"/>
</dbReference>
<dbReference type="GO" id="GO:0004794">
    <property type="term" value="F:threonine deaminase activity"/>
    <property type="evidence" value="ECO:0007669"/>
    <property type="project" value="UniProtKB-EC"/>
</dbReference>
<evidence type="ECO:0000256" key="1">
    <source>
        <dbReference type="ARBA" id="ARBA00001274"/>
    </source>
</evidence>
<evidence type="ECO:0000256" key="7">
    <source>
        <dbReference type="ARBA" id="ARBA00025527"/>
    </source>
</evidence>
<sequence>MLGSFKIRGALHAVHQILPQARHTGVVAFSSGNHGQAVAYAAKVFGVSATVVMPTTAPRTKVDAVRALGATVELVSPEDRDHYPMRLVERTGAAFVHPFDSRAVIAGHASLGRELVEQVPELATVFVPVSGGGLISGVATAVKALRPTARVIGAEPALAGDAAESFRSGRLVRWPEKDTYRTVADGLRAASLGKLPWQHIRSLVDDIVTVTDEEIVDALRQLTVGAKQIVEPSGAVAVAAALHGRVRWSDGGPAVAILSGGNIDPALAADILAR</sequence>
<dbReference type="FunFam" id="3.40.50.1100:FF:000005">
    <property type="entry name" value="Threonine dehydratase catabolic"/>
    <property type="match status" value="1"/>
</dbReference>
<evidence type="ECO:0000313" key="10">
    <source>
        <dbReference type="EMBL" id="GDY29610.1"/>
    </source>
</evidence>
<organism evidence="10 11">
    <name type="scientific">Gandjariella thermophila</name>
    <dbReference type="NCBI Taxonomy" id="1931992"/>
    <lineage>
        <taxon>Bacteria</taxon>
        <taxon>Bacillati</taxon>
        <taxon>Actinomycetota</taxon>
        <taxon>Actinomycetes</taxon>
        <taxon>Pseudonocardiales</taxon>
        <taxon>Pseudonocardiaceae</taxon>
        <taxon>Gandjariella</taxon>
    </lineage>
</organism>
<evidence type="ECO:0000313" key="11">
    <source>
        <dbReference type="Proteomes" id="UP000298860"/>
    </source>
</evidence>
<dbReference type="Proteomes" id="UP000298860">
    <property type="component" value="Unassembled WGS sequence"/>
</dbReference>
<dbReference type="PANTHER" id="PTHR43050:SF1">
    <property type="entry name" value="SERINE RACEMASE"/>
    <property type="match status" value="1"/>
</dbReference>
<keyword evidence="5" id="KW-0663">Pyridoxal phosphate</keyword>
<dbReference type="SUPFAM" id="SSF53686">
    <property type="entry name" value="Tryptophan synthase beta subunit-like PLP-dependent enzymes"/>
    <property type="match status" value="1"/>
</dbReference>
<evidence type="ECO:0000256" key="2">
    <source>
        <dbReference type="ARBA" id="ARBA00001933"/>
    </source>
</evidence>
<keyword evidence="6" id="KW-0456">Lyase</keyword>
<comment type="similarity">
    <text evidence="3">Belongs to the serine/threonine dehydratase family.</text>
</comment>
<dbReference type="FunFam" id="3.40.50.1100:FF:000007">
    <property type="entry name" value="L-threonine dehydratase catabolic TdcB"/>
    <property type="match status" value="1"/>
</dbReference>
<comment type="function">
    <text evidence="7">Catalyzes the anaerobic formation of alpha-ketobutyrate and ammonia from threonine in a two-step reaction. The first step involved a dehydration of threonine and a production of enamine intermediates (aminocrotonate), which tautomerizes to its imine form (iminobutyrate). Both intermediates are unstable and short-lived. The second step is the nonenzymatic hydrolysis of the enamine/imine intermediates to form 2-ketobutyrate and free ammonia. In the low water environment of the cell, the second step is accelerated by RidA.</text>
</comment>
<evidence type="ECO:0000259" key="9">
    <source>
        <dbReference type="Pfam" id="PF00291"/>
    </source>
</evidence>
<evidence type="ECO:0000256" key="4">
    <source>
        <dbReference type="ARBA" id="ARBA00012096"/>
    </source>
</evidence>
<comment type="caution">
    <text evidence="10">The sequence shown here is derived from an EMBL/GenBank/DDBJ whole genome shotgun (WGS) entry which is preliminary data.</text>
</comment>
<dbReference type="AlphaFoldDB" id="A0A4D4J3C7"/>